<keyword evidence="3" id="KW-0653">Protein transport</keyword>
<feature type="region of interest" description="Disordered" evidence="4">
    <location>
        <begin position="1"/>
        <end position="37"/>
    </location>
</feature>
<dbReference type="Proteomes" id="UP000515125">
    <property type="component" value="Unplaced"/>
</dbReference>
<name>A0A6P6RS58_9EIME</name>
<dbReference type="FunFam" id="2.60.40.640:FF:000015">
    <property type="entry name" value="Vacuolar protein sorting-associated protein 26"/>
    <property type="match status" value="1"/>
</dbReference>
<keyword evidence="5" id="KW-1185">Reference proteome</keyword>
<dbReference type="Gene3D" id="2.60.40.640">
    <property type="match status" value="2"/>
</dbReference>
<keyword evidence="2" id="KW-0813">Transport</keyword>
<dbReference type="Pfam" id="PF03643">
    <property type="entry name" value="Vps26"/>
    <property type="match status" value="1"/>
</dbReference>
<gene>
    <name evidence="6" type="primary">LOC34622685</name>
</gene>
<dbReference type="AlphaFoldDB" id="A0A6P6RS58"/>
<evidence type="ECO:0000313" key="6">
    <source>
        <dbReference type="RefSeq" id="XP_026190638.1"/>
    </source>
</evidence>
<dbReference type="GO" id="GO:0006886">
    <property type="term" value="P:intracellular protein transport"/>
    <property type="evidence" value="ECO:0007669"/>
    <property type="project" value="InterPro"/>
</dbReference>
<dbReference type="RefSeq" id="XP_026190638.1">
    <property type="nucleotide sequence ID" value="XM_026334853.1"/>
</dbReference>
<evidence type="ECO:0000256" key="3">
    <source>
        <dbReference type="ARBA" id="ARBA00022927"/>
    </source>
</evidence>
<reference evidence="6" key="1">
    <citation type="submission" date="2025-08" db="UniProtKB">
        <authorList>
            <consortium name="RefSeq"/>
        </authorList>
    </citation>
    <scope>IDENTIFICATION</scope>
</reference>
<comment type="similarity">
    <text evidence="1">Belongs to the VPS26 family.</text>
</comment>
<sequence>MGIARSGTQKLPSLLDKPISSPATEHQETTSPSHRLHGDATDVSLSYLSRLKLSTFFGSACSVEIALDKDGRKCTWLSREKKGEKLPIYSDVEDVSGVAVLNLKTGKKLEHNGIKVELVGQVDTLYDRSSTYDFFSISKDLEPPGLLLESKKYKFKFNAVDKAHETYSGINVRLRYFVRLTIHRNYASSIVKEHDFVVQNVGPPPEIKNSIKMEVGIEDCLHIEFEFDKSRYHLKDVVIGKVYFVLVRIKIKDMQLDIIKTETAGCGSAAVTDSETLSKFEIMDGAPIRSECIPVRLYLSGLDLTPTYKNVQNKFSVRYFLNLVLVDEEDRRYFKKQEIILWRKKIG</sequence>
<proteinExistence type="inferred from homology"/>
<dbReference type="PANTHER" id="PTHR12233">
    <property type="entry name" value="VACUOLAR PROTEIN SORTING 26 RELATED"/>
    <property type="match status" value="1"/>
</dbReference>
<dbReference type="InterPro" id="IPR028934">
    <property type="entry name" value="Vps26-related"/>
</dbReference>
<evidence type="ECO:0000256" key="4">
    <source>
        <dbReference type="SAM" id="MobiDB-lite"/>
    </source>
</evidence>
<dbReference type="InterPro" id="IPR014752">
    <property type="entry name" value="Arrestin-like_C"/>
</dbReference>
<protein>
    <submittedName>
        <fullName evidence="6">Vacuolar protein sorting-associated protein 26</fullName>
    </submittedName>
</protein>
<organism evidence="5 6">
    <name type="scientific">Cyclospora cayetanensis</name>
    <dbReference type="NCBI Taxonomy" id="88456"/>
    <lineage>
        <taxon>Eukaryota</taxon>
        <taxon>Sar</taxon>
        <taxon>Alveolata</taxon>
        <taxon>Apicomplexa</taxon>
        <taxon>Conoidasida</taxon>
        <taxon>Coccidia</taxon>
        <taxon>Eucoccidiorida</taxon>
        <taxon>Eimeriorina</taxon>
        <taxon>Eimeriidae</taxon>
        <taxon>Cyclospora</taxon>
    </lineage>
</organism>
<accession>A0A6P6RS58</accession>
<evidence type="ECO:0000256" key="2">
    <source>
        <dbReference type="ARBA" id="ARBA00022448"/>
    </source>
</evidence>
<evidence type="ECO:0000313" key="5">
    <source>
        <dbReference type="Proteomes" id="UP000515125"/>
    </source>
</evidence>
<dbReference type="GO" id="GO:0030904">
    <property type="term" value="C:retromer complex"/>
    <property type="evidence" value="ECO:0007669"/>
    <property type="project" value="UniProtKB-ARBA"/>
</dbReference>
<dbReference type="OrthoDB" id="3821113at2759"/>
<feature type="compositionally biased region" description="Polar residues" evidence="4">
    <location>
        <begin position="1"/>
        <end position="11"/>
    </location>
</feature>
<evidence type="ECO:0000256" key="1">
    <source>
        <dbReference type="ARBA" id="ARBA00009100"/>
    </source>
</evidence>
<dbReference type="GeneID" id="34622685"/>
<feature type="compositionally biased region" description="Polar residues" evidence="4">
    <location>
        <begin position="21"/>
        <end position="33"/>
    </location>
</feature>